<reference evidence="1 2" key="1">
    <citation type="journal article" date="2018" name="Nat. Biotechnol.">
        <title>A standardized bacterial taxonomy based on genome phylogeny substantially revises the tree of life.</title>
        <authorList>
            <person name="Parks D.H."/>
            <person name="Chuvochina M."/>
            <person name="Waite D.W."/>
            <person name="Rinke C."/>
            <person name="Skarshewski A."/>
            <person name="Chaumeil P.A."/>
            <person name="Hugenholtz P."/>
        </authorList>
    </citation>
    <scope>NUCLEOTIDE SEQUENCE [LARGE SCALE GENOMIC DNA]</scope>
    <source>
        <strain evidence="1">UBA8707</strain>
    </source>
</reference>
<evidence type="ECO:0000313" key="2">
    <source>
        <dbReference type="Proteomes" id="UP000264753"/>
    </source>
</evidence>
<sequence>MQTCQGFSSMDDYAFWLRQSGVLKAGRSLIPVGKLADVYGNEASLSRMHLNFYFSRKINGLRCAVFFASDGVLRYVRSFVPQNQR</sequence>
<dbReference type="EMBL" id="DOOG01000144">
    <property type="protein sequence ID" value="HBU99633.1"/>
    <property type="molecule type" value="Genomic_DNA"/>
</dbReference>
<comment type="caution">
    <text evidence="1">The sequence shown here is derived from an EMBL/GenBank/DDBJ whole genome shotgun (WGS) entry which is preliminary data.</text>
</comment>
<organism evidence="1 2">
    <name type="scientific">Thalassospira lucentensis</name>
    <dbReference type="NCBI Taxonomy" id="168935"/>
    <lineage>
        <taxon>Bacteria</taxon>
        <taxon>Pseudomonadati</taxon>
        <taxon>Pseudomonadota</taxon>
        <taxon>Alphaproteobacteria</taxon>
        <taxon>Rhodospirillales</taxon>
        <taxon>Thalassospiraceae</taxon>
        <taxon>Thalassospira</taxon>
    </lineage>
</organism>
<evidence type="ECO:0000313" key="1">
    <source>
        <dbReference type="EMBL" id="HBU99633.1"/>
    </source>
</evidence>
<gene>
    <name evidence="1" type="ORF">DEF21_17260</name>
</gene>
<accession>A0A358HWS6</accession>
<dbReference type="Proteomes" id="UP000264753">
    <property type="component" value="Unassembled WGS sequence"/>
</dbReference>
<dbReference type="AlphaFoldDB" id="A0A358HWS6"/>
<proteinExistence type="predicted"/>
<protein>
    <submittedName>
        <fullName evidence="1">Uncharacterized protein</fullName>
    </submittedName>
</protein>
<name>A0A358HWS6_9PROT</name>